<sequence>MKPSVCRTGMRSPLVYHNSVDRRRSLGCSSTLYDLNNNLDYGREIFPNSNNAGQKRAGPPQAHHCQQESHLSMPSTDSKTLGICQTFATSDDLDRALRASLCPDSTKKVDSSYPVCHTTQVESTESVLNDKKSTPELNASLGDALMRSTLKSKKKQTYKRRKKQTVHSSQGYQRSGASDKREQKRYRKSLPKHGFSPESYQSYTRVPLEPNSSEFQEVERLFRESMKEDKVIVSVERVENPFMWETFC</sequence>
<comment type="caution">
    <text evidence="3">The sequence shown here is derived from an EMBL/GenBank/DDBJ whole genome shotgun (WGS) entry which is preliminary data.</text>
</comment>
<dbReference type="EMBL" id="LSMT01000944">
    <property type="protein sequence ID" value="PFX13571.1"/>
    <property type="molecule type" value="Genomic_DNA"/>
</dbReference>
<dbReference type="Proteomes" id="UP000225706">
    <property type="component" value="Unassembled WGS sequence"/>
</dbReference>
<accession>A0A2B4R7F1</accession>
<dbReference type="OrthoDB" id="408612at2759"/>
<name>A0A2B4R7F1_STYPI</name>
<keyword evidence="4" id="KW-1185">Reference proteome</keyword>
<dbReference type="GO" id="GO:0003950">
    <property type="term" value="F:NAD+ poly-ADP-ribosyltransferase activity"/>
    <property type="evidence" value="ECO:0007669"/>
    <property type="project" value="InterPro"/>
</dbReference>
<proteinExistence type="predicted"/>
<dbReference type="AlphaFoldDB" id="A0A2B4R7F1"/>
<feature type="domain" description="PARP catalytic" evidence="2">
    <location>
        <begin position="188"/>
        <end position="248"/>
    </location>
</feature>
<reference evidence="4" key="1">
    <citation type="journal article" date="2017" name="bioRxiv">
        <title>Comparative analysis of the genomes of Stylophora pistillata and Acropora digitifera provides evidence for extensive differences between species of corals.</title>
        <authorList>
            <person name="Voolstra C.R."/>
            <person name="Li Y."/>
            <person name="Liew Y.J."/>
            <person name="Baumgarten S."/>
            <person name="Zoccola D."/>
            <person name="Flot J.-F."/>
            <person name="Tambutte S."/>
            <person name="Allemand D."/>
            <person name="Aranda M."/>
        </authorList>
    </citation>
    <scope>NUCLEOTIDE SEQUENCE [LARGE SCALE GENOMIC DNA]</scope>
</reference>
<dbReference type="PROSITE" id="PS51059">
    <property type="entry name" value="PARP_CATALYTIC"/>
    <property type="match status" value="1"/>
</dbReference>
<feature type="compositionally biased region" description="Polar residues" evidence="1">
    <location>
        <begin position="166"/>
        <end position="176"/>
    </location>
</feature>
<evidence type="ECO:0000259" key="2">
    <source>
        <dbReference type="PROSITE" id="PS51059"/>
    </source>
</evidence>
<evidence type="ECO:0000313" key="3">
    <source>
        <dbReference type="EMBL" id="PFX13571.1"/>
    </source>
</evidence>
<gene>
    <name evidence="3" type="ORF">AWC38_SpisGene22343</name>
</gene>
<evidence type="ECO:0000256" key="1">
    <source>
        <dbReference type="SAM" id="MobiDB-lite"/>
    </source>
</evidence>
<feature type="non-terminal residue" evidence="3">
    <location>
        <position position="248"/>
    </location>
</feature>
<organism evidence="3 4">
    <name type="scientific">Stylophora pistillata</name>
    <name type="common">Smooth cauliflower coral</name>
    <dbReference type="NCBI Taxonomy" id="50429"/>
    <lineage>
        <taxon>Eukaryota</taxon>
        <taxon>Metazoa</taxon>
        <taxon>Cnidaria</taxon>
        <taxon>Anthozoa</taxon>
        <taxon>Hexacorallia</taxon>
        <taxon>Scleractinia</taxon>
        <taxon>Astrocoeniina</taxon>
        <taxon>Pocilloporidae</taxon>
        <taxon>Stylophora</taxon>
    </lineage>
</organism>
<feature type="region of interest" description="Disordered" evidence="1">
    <location>
        <begin position="120"/>
        <end position="203"/>
    </location>
</feature>
<evidence type="ECO:0000313" key="4">
    <source>
        <dbReference type="Proteomes" id="UP000225706"/>
    </source>
</evidence>
<protein>
    <recommendedName>
        <fullName evidence="2">PARP catalytic domain-containing protein</fullName>
    </recommendedName>
</protein>
<dbReference type="InterPro" id="IPR012317">
    <property type="entry name" value="Poly(ADP-ribose)pol_cat_dom"/>
</dbReference>
<feature type="compositionally biased region" description="Basic residues" evidence="1">
    <location>
        <begin position="150"/>
        <end position="165"/>
    </location>
</feature>
<dbReference type="Gene3D" id="3.90.228.10">
    <property type="match status" value="1"/>
</dbReference>